<protein>
    <submittedName>
        <fullName evidence="1">Uncharacterized protein</fullName>
    </submittedName>
</protein>
<gene>
    <name evidence="1" type="ORF">UFOVP371_31</name>
</gene>
<organism evidence="1">
    <name type="scientific">uncultured Caudovirales phage</name>
    <dbReference type="NCBI Taxonomy" id="2100421"/>
    <lineage>
        <taxon>Viruses</taxon>
        <taxon>Duplodnaviria</taxon>
        <taxon>Heunggongvirae</taxon>
        <taxon>Uroviricota</taxon>
        <taxon>Caudoviricetes</taxon>
        <taxon>Peduoviridae</taxon>
        <taxon>Maltschvirus</taxon>
        <taxon>Maltschvirus maltsch</taxon>
    </lineage>
</organism>
<dbReference type="EMBL" id="LR798312">
    <property type="protein sequence ID" value="CAB5222764.1"/>
    <property type="molecule type" value="Genomic_DNA"/>
</dbReference>
<evidence type="ECO:0000313" key="1">
    <source>
        <dbReference type="EMBL" id="CAB5222764.1"/>
    </source>
</evidence>
<accession>A0A6J7X3D0</accession>
<proteinExistence type="predicted"/>
<reference evidence="1" key="1">
    <citation type="submission" date="2020-05" db="EMBL/GenBank/DDBJ databases">
        <authorList>
            <person name="Chiriac C."/>
            <person name="Salcher M."/>
            <person name="Ghai R."/>
            <person name="Kavagutti S V."/>
        </authorList>
    </citation>
    <scope>NUCLEOTIDE SEQUENCE</scope>
</reference>
<name>A0A6J7X3D0_9CAUD</name>
<sequence length="219" mass="24434">MALPSLLSLVNDVLVRLREPEVTTVNENVLSKLVGRFVNDAKRQVEDAYNWNALTSTLTATTTSGTFNYVMVGTGARFKVLEIYNNTTRNFLEAQTSKQMTQNFISSPTPVTGAPYYYNFNGINANGDTQVDLFPIPDAVYNIYFNLYIPQEELASDSSQMLVPKEPVVLLAYARALVERGEDGGLNSSEAYSMYKSVLSDYISLESSRYPEEETWSAP</sequence>